<dbReference type="PANTHER" id="PTHR19136">
    <property type="entry name" value="MOLYBDENUM COFACTOR GUANYLYLTRANSFERASE"/>
    <property type="match status" value="1"/>
</dbReference>
<comment type="function">
    <text evidence="8">Transfers a GMP moiety from GTP to Mo-molybdopterin (Mo-MPT) cofactor (Moco or molybdenum cofactor) to form Mo-molybdopterin guanine dinucleotide (Mo-MGD) cofactor.</text>
</comment>
<comment type="subcellular location">
    <subcellularLocation>
        <location evidence="8">Cytoplasm</location>
    </subcellularLocation>
</comment>
<keyword evidence="2 8" id="KW-0808">Transferase</keyword>
<dbReference type="EMBL" id="LOPV01000440">
    <property type="protein sequence ID" value="KTG19460.1"/>
    <property type="molecule type" value="Genomic_DNA"/>
</dbReference>
<feature type="domain" description="MobA-like NTP transferase" evidence="9">
    <location>
        <begin position="6"/>
        <end position="164"/>
    </location>
</feature>
<dbReference type="RefSeq" id="WP_058573067.1">
    <property type="nucleotide sequence ID" value="NZ_LOPV01000440.1"/>
</dbReference>
<comment type="catalytic activity">
    <reaction evidence="8">
        <text>Mo-molybdopterin + GTP + H(+) = Mo-molybdopterin guanine dinucleotide + diphosphate</text>
        <dbReference type="Rhea" id="RHEA:34243"/>
        <dbReference type="ChEBI" id="CHEBI:15378"/>
        <dbReference type="ChEBI" id="CHEBI:33019"/>
        <dbReference type="ChEBI" id="CHEBI:37565"/>
        <dbReference type="ChEBI" id="CHEBI:71302"/>
        <dbReference type="ChEBI" id="CHEBI:71310"/>
        <dbReference type="EC" id="2.7.7.77"/>
    </reaction>
</comment>
<dbReference type="GO" id="GO:0005737">
    <property type="term" value="C:cytoplasm"/>
    <property type="evidence" value="ECO:0007669"/>
    <property type="project" value="UniProtKB-SubCell"/>
</dbReference>
<organism evidence="10 11">
    <name type="scientific">Haloferax profundi</name>
    <dbReference type="NCBI Taxonomy" id="1544718"/>
    <lineage>
        <taxon>Archaea</taxon>
        <taxon>Methanobacteriati</taxon>
        <taxon>Methanobacteriota</taxon>
        <taxon>Stenosarchaea group</taxon>
        <taxon>Halobacteria</taxon>
        <taxon>Halobacteriales</taxon>
        <taxon>Haloferacaceae</taxon>
        <taxon>Haloferax</taxon>
    </lineage>
</organism>
<evidence type="ECO:0000256" key="1">
    <source>
        <dbReference type="ARBA" id="ARBA00022490"/>
    </source>
</evidence>
<gene>
    <name evidence="8" type="primary">mobA</name>
    <name evidence="10" type="ORF">AUR66_02245</name>
</gene>
<evidence type="ECO:0000256" key="4">
    <source>
        <dbReference type="ARBA" id="ARBA00022741"/>
    </source>
</evidence>
<evidence type="ECO:0000256" key="5">
    <source>
        <dbReference type="ARBA" id="ARBA00022842"/>
    </source>
</evidence>
<evidence type="ECO:0000256" key="3">
    <source>
        <dbReference type="ARBA" id="ARBA00022723"/>
    </source>
</evidence>
<comment type="domain">
    <text evidence="8">The N-terminal domain determines nucleotide recognition and specific binding, while the C-terminal domain determines the specific binding to the target protein.</text>
</comment>
<keyword evidence="1 8" id="KW-0963">Cytoplasm</keyword>
<evidence type="ECO:0000256" key="2">
    <source>
        <dbReference type="ARBA" id="ARBA00022679"/>
    </source>
</evidence>
<protein>
    <recommendedName>
        <fullName evidence="8">Probable molybdenum cofactor guanylyltransferase</fullName>
        <shortName evidence="8">MoCo guanylyltransferase</shortName>
        <ecNumber evidence="8">2.7.7.77</ecNumber>
    </recommendedName>
    <alternativeName>
        <fullName evidence="8">GTP:molybdopterin guanylyltransferase</fullName>
    </alternativeName>
    <alternativeName>
        <fullName evidence="8">Mo-MPT guanylyltransferase</fullName>
    </alternativeName>
    <alternativeName>
        <fullName evidence="8">Molybdopterin guanylyltransferase</fullName>
    </alternativeName>
    <alternativeName>
        <fullName evidence="8">Molybdopterin-guanine dinucleotide synthase</fullName>
        <shortName evidence="8">MGD synthase</shortName>
    </alternativeName>
</protein>
<keyword evidence="3 8" id="KW-0479">Metal-binding</keyword>
<dbReference type="OrthoDB" id="28434at2157"/>
<keyword evidence="6 8" id="KW-0342">GTP-binding</keyword>
<sequence length="213" mass="22957">MTRVAGVVLAGGRSRRFGETDKALARLDGVPLVRRTAGRVMQATDELVLNCRRDQATALEDACADLDPTLALDIDPDTGPLGGIWTGLAATDAPLSAVVACDMPFVDPTLLEFLVAEADETGADVVVPRVEDGWFQTTQAVYRTASVSMAAEEVLDSGGGRILDAFESLDVRTVGAEVLDRFDPRTFENVNTQGELDAAEAEVRRRNTEMEWE</sequence>
<evidence type="ECO:0000313" key="10">
    <source>
        <dbReference type="EMBL" id="KTG19460.1"/>
    </source>
</evidence>
<feature type="binding site" evidence="8">
    <location>
        <begin position="9"/>
        <end position="11"/>
    </location>
    <ligand>
        <name>GTP</name>
        <dbReference type="ChEBI" id="CHEBI:37565"/>
    </ligand>
</feature>
<comment type="caution">
    <text evidence="10">The sequence shown here is derived from an EMBL/GenBank/DDBJ whole genome shotgun (WGS) entry which is preliminary data.</text>
</comment>
<feature type="binding site" evidence="8">
    <location>
        <position position="102"/>
    </location>
    <ligand>
        <name>Mg(2+)</name>
        <dbReference type="ChEBI" id="CHEBI:18420"/>
    </ligand>
</feature>
<proteinExistence type="inferred from homology"/>
<dbReference type="GO" id="GO:0005525">
    <property type="term" value="F:GTP binding"/>
    <property type="evidence" value="ECO:0007669"/>
    <property type="project" value="UniProtKB-UniRule"/>
</dbReference>
<evidence type="ECO:0000256" key="8">
    <source>
        <dbReference type="HAMAP-Rule" id="MF_00316"/>
    </source>
</evidence>
<keyword evidence="4 8" id="KW-0547">Nucleotide-binding</keyword>
<feature type="binding site" evidence="8">
    <location>
        <position position="22"/>
    </location>
    <ligand>
        <name>GTP</name>
        <dbReference type="ChEBI" id="CHEBI:37565"/>
    </ligand>
</feature>
<feature type="binding site" evidence="8">
    <location>
        <position position="102"/>
    </location>
    <ligand>
        <name>GTP</name>
        <dbReference type="ChEBI" id="CHEBI:37565"/>
    </ligand>
</feature>
<feature type="binding site" evidence="8">
    <location>
        <position position="77"/>
    </location>
    <ligand>
        <name>GTP</name>
        <dbReference type="ChEBI" id="CHEBI:37565"/>
    </ligand>
</feature>
<evidence type="ECO:0000313" key="11">
    <source>
        <dbReference type="Proteomes" id="UP000053157"/>
    </source>
</evidence>
<keyword evidence="5 8" id="KW-0460">Magnesium</keyword>
<evidence type="ECO:0000256" key="7">
    <source>
        <dbReference type="ARBA" id="ARBA00023150"/>
    </source>
</evidence>
<dbReference type="EC" id="2.7.7.77" evidence="8"/>
<dbReference type="GO" id="GO:0046872">
    <property type="term" value="F:metal ion binding"/>
    <property type="evidence" value="ECO:0007669"/>
    <property type="project" value="UniProtKB-KW"/>
</dbReference>
<dbReference type="PANTHER" id="PTHR19136:SF81">
    <property type="entry name" value="MOLYBDENUM COFACTOR GUANYLYLTRANSFERASE"/>
    <property type="match status" value="1"/>
</dbReference>
<dbReference type="AlphaFoldDB" id="A0A0W1S0Y0"/>
<evidence type="ECO:0000259" key="9">
    <source>
        <dbReference type="Pfam" id="PF12804"/>
    </source>
</evidence>
<keyword evidence="7 8" id="KW-0501">Molybdenum cofactor biosynthesis</keyword>
<dbReference type="InterPro" id="IPR025877">
    <property type="entry name" value="MobA-like_NTP_Trfase"/>
</dbReference>
<dbReference type="HAMAP" id="MF_00316">
    <property type="entry name" value="MobA"/>
    <property type="match status" value="1"/>
</dbReference>
<name>A0A0W1S0Y0_9EURY</name>
<dbReference type="GO" id="GO:0006777">
    <property type="term" value="P:Mo-molybdopterin cofactor biosynthetic process"/>
    <property type="evidence" value="ECO:0007669"/>
    <property type="project" value="UniProtKB-KW"/>
</dbReference>
<dbReference type="SUPFAM" id="SSF53448">
    <property type="entry name" value="Nucleotide-diphospho-sugar transferases"/>
    <property type="match status" value="1"/>
</dbReference>
<reference evidence="10 11" key="1">
    <citation type="submission" date="2015-12" db="EMBL/GenBank/DDBJ databases">
        <title>Haloferax profundi sp. nov. isolated from the Discovery deep brine-seawater interface in the Red Sea.</title>
        <authorList>
            <person name="Zhang G."/>
            <person name="Stingl U."/>
            <person name="Rashid M."/>
        </authorList>
    </citation>
    <scope>NUCLEOTIDE SEQUENCE [LARGE SCALE GENOMIC DNA]</scope>
    <source>
        <strain evidence="10 11">SB29</strain>
    </source>
</reference>
<dbReference type="InterPro" id="IPR029044">
    <property type="entry name" value="Nucleotide-diphossugar_trans"/>
</dbReference>
<dbReference type="Proteomes" id="UP000053157">
    <property type="component" value="Unassembled WGS sequence"/>
</dbReference>
<dbReference type="Pfam" id="PF12804">
    <property type="entry name" value="NTP_transf_3"/>
    <property type="match status" value="1"/>
</dbReference>
<dbReference type="CDD" id="cd02503">
    <property type="entry name" value="MobA"/>
    <property type="match status" value="1"/>
</dbReference>
<accession>A0A0W1S0Y0</accession>
<dbReference type="InterPro" id="IPR013482">
    <property type="entry name" value="Molybde_CF_guanTrfase"/>
</dbReference>
<dbReference type="GO" id="GO:0061603">
    <property type="term" value="F:molybdenum cofactor guanylyltransferase activity"/>
    <property type="evidence" value="ECO:0007669"/>
    <property type="project" value="UniProtKB-EC"/>
</dbReference>
<evidence type="ECO:0000256" key="6">
    <source>
        <dbReference type="ARBA" id="ARBA00023134"/>
    </source>
</evidence>
<feature type="binding site" evidence="8">
    <location>
        <position position="50"/>
    </location>
    <ligand>
        <name>GTP</name>
        <dbReference type="ChEBI" id="CHEBI:37565"/>
    </ligand>
</feature>
<keyword evidence="11" id="KW-1185">Reference proteome</keyword>
<dbReference type="Gene3D" id="3.90.550.10">
    <property type="entry name" value="Spore Coat Polysaccharide Biosynthesis Protein SpsA, Chain A"/>
    <property type="match status" value="1"/>
</dbReference>
<comment type="similarity">
    <text evidence="8">Belongs to the MobA family.</text>
</comment>
<comment type="cofactor">
    <cofactor evidence="8">
        <name>Mg(2+)</name>
        <dbReference type="ChEBI" id="CHEBI:18420"/>
    </cofactor>
</comment>